<feature type="transmembrane region" description="Helical" evidence="9">
    <location>
        <begin position="220"/>
        <end position="240"/>
    </location>
</feature>
<dbReference type="EMBL" id="BLKM01012034">
    <property type="protein sequence ID" value="GFG35382.1"/>
    <property type="molecule type" value="Genomic_DNA"/>
</dbReference>
<evidence type="ECO:0000256" key="1">
    <source>
        <dbReference type="ARBA" id="ARBA00004141"/>
    </source>
</evidence>
<keyword evidence="3 7" id="KW-0813">Transport</keyword>
<dbReference type="InterPro" id="IPR022357">
    <property type="entry name" value="MIP_CS"/>
</dbReference>
<dbReference type="CDD" id="cd00333">
    <property type="entry name" value="MIP"/>
    <property type="match status" value="1"/>
</dbReference>
<evidence type="ECO:0000256" key="9">
    <source>
        <dbReference type="SAM" id="Phobius"/>
    </source>
</evidence>
<dbReference type="SUPFAM" id="SSF81338">
    <property type="entry name" value="Aquaporin-like"/>
    <property type="match status" value="1"/>
</dbReference>
<evidence type="ECO:0000256" key="6">
    <source>
        <dbReference type="ARBA" id="ARBA00023136"/>
    </source>
</evidence>
<feature type="transmembrane region" description="Helical" evidence="9">
    <location>
        <begin position="149"/>
        <end position="168"/>
    </location>
</feature>
<dbReference type="GO" id="GO:0015267">
    <property type="term" value="F:channel activity"/>
    <property type="evidence" value="ECO:0007669"/>
    <property type="project" value="InterPro"/>
</dbReference>
<dbReference type="Gene3D" id="1.20.1080.10">
    <property type="entry name" value="Glycerol uptake facilitator protein"/>
    <property type="match status" value="1"/>
</dbReference>
<name>A0A6L2PW04_COPFO</name>
<dbReference type="PANTHER" id="PTHR19139:SF270">
    <property type="entry name" value="ENTOMOGLYCEROPORIN 1-RELATED"/>
    <property type="match status" value="1"/>
</dbReference>
<evidence type="ECO:0000256" key="3">
    <source>
        <dbReference type="ARBA" id="ARBA00022448"/>
    </source>
</evidence>
<dbReference type="PRINTS" id="PR00783">
    <property type="entry name" value="MINTRINSICP"/>
</dbReference>
<protein>
    <submittedName>
        <fullName evidence="10">Uncharacterized protein</fullName>
    </submittedName>
</protein>
<dbReference type="AlphaFoldDB" id="A0A6L2PW04"/>
<reference evidence="11" key="1">
    <citation type="submission" date="2020-01" db="EMBL/GenBank/DDBJ databases">
        <title>Draft genome sequence of the Termite Coptotermes fromosanus.</title>
        <authorList>
            <person name="Itakura S."/>
            <person name="Yosikawa Y."/>
            <person name="Umezawa K."/>
        </authorList>
    </citation>
    <scope>NUCLEOTIDE SEQUENCE [LARGE SCALE GENOMIC DNA]</scope>
</reference>
<sequence>MGVDDSLFGPVSRTQVLQMALAEVVGTGMLIFLGCMGTVVGMAHGGGHPHLLVAFAFGLTVMICIQIMAHISKAHLNPAVTFALVVIGDLNVPLAGIYIASQVIGATLGYGVLMAITPDYILKEHSPNGTCCAMCVTLVHPEMTALQGLLAEFLVTSILVLVVCSVFDRRNAHNTDSVSIKFGLTVAAIAMNEGPYTGGSMNPARSFGPAVWTGVWQNHWVYWVGPLAAGLLTSAFYRFVFGVPPVHPPAPQETDQGVPLTGVRDGRDESNTK</sequence>
<dbReference type="NCBIfam" id="TIGR00861">
    <property type="entry name" value="MIP"/>
    <property type="match status" value="1"/>
</dbReference>
<evidence type="ECO:0000256" key="5">
    <source>
        <dbReference type="ARBA" id="ARBA00022989"/>
    </source>
</evidence>
<proteinExistence type="inferred from homology"/>
<evidence type="ECO:0000256" key="4">
    <source>
        <dbReference type="ARBA" id="ARBA00022692"/>
    </source>
</evidence>
<dbReference type="Proteomes" id="UP000502823">
    <property type="component" value="Unassembled WGS sequence"/>
</dbReference>
<keyword evidence="6 9" id="KW-0472">Membrane</keyword>
<feature type="transmembrane region" description="Helical" evidence="9">
    <location>
        <begin position="52"/>
        <end position="72"/>
    </location>
</feature>
<comment type="caution">
    <text evidence="10">The sequence shown here is derived from an EMBL/GenBank/DDBJ whole genome shotgun (WGS) entry which is preliminary data.</text>
</comment>
<dbReference type="Pfam" id="PF00230">
    <property type="entry name" value="MIP"/>
    <property type="match status" value="1"/>
</dbReference>
<keyword evidence="4 7" id="KW-0812">Transmembrane</keyword>
<keyword evidence="11" id="KW-1185">Reference proteome</keyword>
<dbReference type="PROSITE" id="PS00221">
    <property type="entry name" value="MIP"/>
    <property type="match status" value="1"/>
</dbReference>
<dbReference type="InParanoid" id="A0A6L2PW04"/>
<dbReference type="InterPro" id="IPR023271">
    <property type="entry name" value="Aquaporin-like"/>
</dbReference>
<evidence type="ECO:0000256" key="8">
    <source>
        <dbReference type="SAM" id="MobiDB-lite"/>
    </source>
</evidence>
<evidence type="ECO:0000256" key="2">
    <source>
        <dbReference type="ARBA" id="ARBA00006175"/>
    </source>
</evidence>
<gene>
    <name evidence="10" type="ORF">Cfor_04261</name>
</gene>
<feature type="transmembrane region" description="Helical" evidence="9">
    <location>
        <begin position="20"/>
        <end position="40"/>
    </location>
</feature>
<feature type="transmembrane region" description="Helical" evidence="9">
    <location>
        <begin position="92"/>
        <end position="116"/>
    </location>
</feature>
<accession>A0A6L2PW04</accession>
<feature type="compositionally biased region" description="Basic and acidic residues" evidence="8">
    <location>
        <begin position="264"/>
        <end position="273"/>
    </location>
</feature>
<organism evidence="10 11">
    <name type="scientific">Coptotermes formosanus</name>
    <name type="common">Formosan subterranean termite</name>
    <dbReference type="NCBI Taxonomy" id="36987"/>
    <lineage>
        <taxon>Eukaryota</taxon>
        <taxon>Metazoa</taxon>
        <taxon>Ecdysozoa</taxon>
        <taxon>Arthropoda</taxon>
        <taxon>Hexapoda</taxon>
        <taxon>Insecta</taxon>
        <taxon>Pterygota</taxon>
        <taxon>Neoptera</taxon>
        <taxon>Polyneoptera</taxon>
        <taxon>Dictyoptera</taxon>
        <taxon>Blattodea</taxon>
        <taxon>Blattoidea</taxon>
        <taxon>Termitoidae</taxon>
        <taxon>Rhinotermitidae</taxon>
        <taxon>Coptotermes</taxon>
    </lineage>
</organism>
<dbReference type="OrthoDB" id="3222at2759"/>
<evidence type="ECO:0000313" key="10">
    <source>
        <dbReference type="EMBL" id="GFG35382.1"/>
    </source>
</evidence>
<evidence type="ECO:0000313" key="11">
    <source>
        <dbReference type="Proteomes" id="UP000502823"/>
    </source>
</evidence>
<dbReference type="InterPro" id="IPR000425">
    <property type="entry name" value="MIP"/>
</dbReference>
<feature type="region of interest" description="Disordered" evidence="8">
    <location>
        <begin position="250"/>
        <end position="273"/>
    </location>
</feature>
<keyword evidence="5 9" id="KW-1133">Transmembrane helix</keyword>
<comment type="subcellular location">
    <subcellularLocation>
        <location evidence="1">Membrane</location>
        <topology evidence="1">Multi-pass membrane protein</topology>
    </subcellularLocation>
</comment>
<dbReference type="InterPro" id="IPR034294">
    <property type="entry name" value="Aquaporin_transptr"/>
</dbReference>
<evidence type="ECO:0000256" key="7">
    <source>
        <dbReference type="RuleBase" id="RU000477"/>
    </source>
</evidence>
<dbReference type="FunCoup" id="A0A6L2PW04">
    <property type="interactions" value="63"/>
</dbReference>
<dbReference type="GO" id="GO:0005886">
    <property type="term" value="C:plasma membrane"/>
    <property type="evidence" value="ECO:0007669"/>
    <property type="project" value="TreeGrafter"/>
</dbReference>
<dbReference type="PANTHER" id="PTHR19139">
    <property type="entry name" value="AQUAPORIN TRANSPORTER"/>
    <property type="match status" value="1"/>
</dbReference>
<comment type="similarity">
    <text evidence="2 7">Belongs to the MIP/aquaporin (TC 1.A.8) family.</text>
</comment>